<evidence type="ECO:0000313" key="3">
    <source>
        <dbReference type="Proteomes" id="UP001556367"/>
    </source>
</evidence>
<keyword evidence="1" id="KW-0732">Signal</keyword>
<dbReference type="EMBL" id="JASNQZ010000010">
    <property type="protein sequence ID" value="KAL0952435.1"/>
    <property type="molecule type" value="Genomic_DNA"/>
</dbReference>
<name>A0ABR3JBB2_9AGAR</name>
<dbReference type="Proteomes" id="UP001556367">
    <property type="component" value="Unassembled WGS sequence"/>
</dbReference>
<proteinExistence type="predicted"/>
<feature type="signal peptide" evidence="1">
    <location>
        <begin position="1"/>
        <end position="19"/>
    </location>
</feature>
<gene>
    <name evidence="2" type="ORF">HGRIS_006707</name>
</gene>
<organism evidence="2 3">
    <name type="scientific">Hohenbuehelia grisea</name>
    <dbReference type="NCBI Taxonomy" id="104357"/>
    <lineage>
        <taxon>Eukaryota</taxon>
        <taxon>Fungi</taxon>
        <taxon>Dikarya</taxon>
        <taxon>Basidiomycota</taxon>
        <taxon>Agaricomycotina</taxon>
        <taxon>Agaricomycetes</taxon>
        <taxon>Agaricomycetidae</taxon>
        <taxon>Agaricales</taxon>
        <taxon>Pleurotineae</taxon>
        <taxon>Pleurotaceae</taxon>
        <taxon>Hohenbuehelia</taxon>
    </lineage>
</organism>
<reference evidence="3" key="1">
    <citation type="submission" date="2024-06" db="EMBL/GenBank/DDBJ databases">
        <title>Multi-omics analyses provide insights into the biosynthesis of the anticancer antibiotic pleurotin in Hohenbuehelia grisea.</title>
        <authorList>
            <person name="Weaver J.A."/>
            <person name="Alberti F."/>
        </authorList>
    </citation>
    <scope>NUCLEOTIDE SEQUENCE [LARGE SCALE GENOMIC DNA]</scope>
    <source>
        <strain evidence="3">T-177</strain>
    </source>
</reference>
<evidence type="ECO:0000313" key="2">
    <source>
        <dbReference type="EMBL" id="KAL0952435.1"/>
    </source>
</evidence>
<sequence length="182" mass="18989">MLSLKNLCFLAAVAASASASILPRAGCDNPIVETDWVDVNGNLVKFETTHCPSTAIQARTNTLNVCGVACTNTCNSDAGTLPPTTEDCGMIKNAITIFQQHSPPSFVVSPSGNKTLSFKTCQFSFVNTGTSDLEYCYTDLSATAGRAGSACFPPVMPLHSEGLCTAADRSFNVIAAHTPGSS</sequence>
<evidence type="ECO:0000256" key="1">
    <source>
        <dbReference type="SAM" id="SignalP"/>
    </source>
</evidence>
<accession>A0ABR3JBB2</accession>
<feature type="chain" id="PRO_5047168562" evidence="1">
    <location>
        <begin position="20"/>
        <end position="182"/>
    </location>
</feature>
<keyword evidence="3" id="KW-1185">Reference proteome</keyword>
<comment type="caution">
    <text evidence="2">The sequence shown here is derived from an EMBL/GenBank/DDBJ whole genome shotgun (WGS) entry which is preliminary data.</text>
</comment>
<protein>
    <submittedName>
        <fullName evidence="2">Uncharacterized protein</fullName>
    </submittedName>
</protein>